<keyword evidence="3" id="KW-1185">Reference proteome</keyword>
<dbReference type="InterPro" id="IPR001190">
    <property type="entry name" value="SRCR"/>
</dbReference>
<evidence type="ECO:0000313" key="3">
    <source>
        <dbReference type="Proteomes" id="UP001596266"/>
    </source>
</evidence>
<proteinExistence type="predicted"/>
<comment type="caution">
    <text evidence="2">The sequence shown here is derived from an EMBL/GenBank/DDBJ whole genome shotgun (WGS) entry which is preliminary data.</text>
</comment>
<evidence type="ECO:0000259" key="1">
    <source>
        <dbReference type="PROSITE" id="PS50287"/>
    </source>
</evidence>
<protein>
    <submittedName>
        <fullName evidence="2">GNAT family N-acetyltransferase</fullName>
    </submittedName>
</protein>
<organism evidence="2 3">
    <name type="scientific">Luteococcus sanguinis</name>
    <dbReference type="NCBI Taxonomy" id="174038"/>
    <lineage>
        <taxon>Bacteria</taxon>
        <taxon>Bacillati</taxon>
        <taxon>Actinomycetota</taxon>
        <taxon>Actinomycetes</taxon>
        <taxon>Propionibacteriales</taxon>
        <taxon>Propionibacteriaceae</taxon>
        <taxon>Luteococcus</taxon>
    </lineage>
</organism>
<accession>A0ABW1WYG3</accession>
<gene>
    <name evidence="2" type="ORF">ACFP57_04755</name>
</gene>
<dbReference type="Proteomes" id="UP001596266">
    <property type="component" value="Unassembled WGS sequence"/>
</dbReference>
<dbReference type="RefSeq" id="WP_343885064.1">
    <property type="nucleotide sequence ID" value="NZ_BAAAKI010000004.1"/>
</dbReference>
<dbReference type="SUPFAM" id="SSF55729">
    <property type="entry name" value="Acyl-CoA N-acyltransferases (Nat)"/>
    <property type="match status" value="1"/>
</dbReference>
<evidence type="ECO:0000313" key="2">
    <source>
        <dbReference type="EMBL" id="MFC6396300.1"/>
    </source>
</evidence>
<dbReference type="PROSITE" id="PS50287">
    <property type="entry name" value="SRCR_2"/>
    <property type="match status" value="1"/>
</dbReference>
<feature type="domain" description="SRCR" evidence="1">
    <location>
        <begin position="177"/>
        <end position="209"/>
    </location>
</feature>
<sequence>MNPDELLRRYDEQLRAEAEVYDADEVVRIGPLLAASFPKRGRGFVTYREIPTWLDLAPLVARVVQHYASDARIDHFEWKTRGHDPLPELRGLLEGAGFVFEDEETVMAGTMEAVIAAGSGLPAGYSLERADGQEQLRAAEALAGDVFGDAPGDSLRRADELVARFEADPDSFEMWLVRDGSGEVVCSGRVDFVPGTDFAGLWGGACDEHHRGKGLYRAITAERARSAKAHGKNYLQSDCTEYSRPILARAGLVPITTTTPAVWHR</sequence>
<name>A0ABW1WYG3_9ACTN</name>
<dbReference type="EMBL" id="JBHSUA010000009">
    <property type="protein sequence ID" value="MFC6396300.1"/>
    <property type="molecule type" value="Genomic_DNA"/>
</dbReference>
<dbReference type="InterPro" id="IPR016181">
    <property type="entry name" value="Acyl_CoA_acyltransferase"/>
</dbReference>
<dbReference type="Gene3D" id="3.40.630.30">
    <property type="match status" value="1"/>
</dbReference>
<reference evidence="3" key="1">
    <citation type="journal article" date="2019" name="Int. J. Syst. Evol. Microbiol.">
        <title>The Global Catalogue of Microorganisms (GCM) 10K type strain sequencing project: providing services to taxonomists for standard genome sequencing and annotation.</title>
        <authorList>
            <consortium name="The Broad Institute Genomics Platform"/>
            <consortium name="The Broad Institute Genome Sequencing Center for Infectious Disease"/>
            <person name="Wu L."/>
            <person name="Ma J."/>
        </authorList>
    </citation>
    <scope>NUCLEOTIDE SEQUENCE [LARGE SCALE GENOMIC DNA]</scope>
    <source>
        <strain evidence="3">CGMCC 1.15277</strain>
    </source>
</reference>